<dbReference type="RefSeq" id="WP_187782777.1">
    <property type="nucleotide sequence ID" value="NZ_JACTVA010000002.1"/>
</dbReference>
<reference evidence="1 2" key="1">
    <citation type="journal article" date="2013" name="Int. J. Syst. Evol. Microbiol.">
        <title>Roseomonas aerophila sp. nov., isolated from air.</title>
        <authorList>
            <person name="Kim S.J."/>
            <person name="Weon H.Y."/>
            <person name="Ahn J.H."/>
            <person name="Hong S.B."/>
            <person name="Seok S.J."/>
            <person name="Whang K.S."/>
            <person name="Kwon S.W."/>
        </authorList>
    </citation>
    <scope>NUCLEOTIDE SEQUENCE [LARGE SCALE GENOMIC DNA]</scope>
    <source>
        <strain evidence="1 2">NBRC 108923</strain>
    </source>
</reference>
<evidence type="ECO:0000313" key="2">
    <source>
        <dbReference type="Proteomes" id="UP000626026"/>
    </source>
</evidence>
<evidence type="ECO:0000313" key="1">
    <source>
        <dbReference type="EMBL" id="MBC9205609.1"/>
    </source>
</evidence>
<dbReference type="Proteomes" id="UP000626026">
    <property type="component" value="Unassembled WGS sequence"/>
</dbReference>
<accession>A0ABR7RGC2</accession>
<comment type="caution">
    <text evidence="1">The sequence shown here is derived from an EMBL/GenBank/DDBJ whole genome shotgun (WGS) entry which is preliminary data.</text>
</comment>
<keyword evidence="2" id="KW-1185">Reference proteome</keyword>
<gene>
    <name evidence="1" type="ORF">IBL26_02075</name>
</gene>
<sequence>MTGDPKDLAVETAQGWFGVAPPNDAALEFAADLRQTVEAFEALRGRLRFEDEPVDFEAALLAYREAE</sequence>
<dbReference type="EMBL" id="JACTVA010000002">
    <property type="protein sequence ID" value="MBC9205609.1"/>
    <property type="molecule type" value="Genomic_DNA"/>
</dbReference>
<protein>
    <submittedName>
        <fullName evidence="1">Uncharacterized protein</fullName>
    </submittedName>
</protein>
<organism evidence="1 2">
    <name type="scientific">Teichococcus aerophilus</name>
    <dbReference type="NCBI Taxonomy" id="1224513"/>
    <lineage>
        <taxon>Bacteria</taxon>
        <taxon>Pseudomonadati</taxon>
        <taxon>Pseudomonadota</taxon>
        <taxon>Alphaproteobacteria</taxon>
        <taxon>Acetobacterales</taxon>
        <taxon>Roseomonadaceae</taxon>
        <taxon>Roseomonas</taxon>
    </lineage>
</organism>
<name>A0ABR7RGC2_9PROT</name>
<proteinExistence type="predicted"/>